<dbReference type="EnsemblPlants" id="EMT02340">
    <property type="protein sequence ID" value="EMT02340"/>
    <property type="gene ID" value="F775_42707"/>
</dbReference>
<name>N1QT50_AEGTA</name>
<dbReference type="AlphaFoldDB" id="N1QT50"/>
<reference evidence="1" key="1">
    <citation type="submission" date="2015-06" db="UniProtKB">
        <authorList>
            <consortium name="EnsemblPlants"/>
        </authorList>
    </citation>
    <scope>IDENTIFICATION</scope>
</reference>
<accession>N1QT50</accession>
<protein>
    <submittedName>
        <fullName evidence="1">Uncharacterized protein</fullName>
    </submittedName>
</protein>
<sequence length="68" mass="7512">MAMMMMMMMMMMMVMVDRPVMVGHDASALVVDQLSTMQLVMQSMPPLKASWELAEKPVVSGDLEGCGL</sequence>
<organism evidence="1">
    <name type="scientific">Aegilops tauschii</name>
    <name type="common">Tausch's goatgrass</name>
    <name type="synonym">Aegilops squarrosa</name>
    <dbReference type="NCBI Taxonomy" id="37682"/>
    <lineage>
        <taxon>Eukaryota</taxon>
        <taxon>Viridiplantae</taxon>
        <taxon>Streptophyta</taxon>
        <taxon>Embryophyta</taxon>
        <taxon>Tracheophyta</taxon>
        <taxon>Spermatophyta</taxon>
        <taxon>Magnoliopsida</taxon>
        <taxon>Liliopsida</taxon>
        <taxon>Poales</taxon>
        <taxon>Poaceae</taxon>
        <taxon>BOP clade</taxon>
        <taxon>Pooideae</taxon>
        <taxon>Triticodae</taxon>
        <taxon>Triticeae</taxon>
        <taxon>Triticinae</taxon>
        <taxon>Aegilops</taxon>
    </lineage>
</organism>
<proteinExistence type="predicted"/>
<evidence type="ECO:0000313" key="1">
    <source>
        <dbReference type="EnsemblPlants" id="EMT02340"/>
    </source>
</evidence>